<feature type="domain" description="CP-type G" evidence="8">
    <location>
        <begin position="411"/>
        <end position="587"/>
    </location>
</feature>
<dbReference type="PROSITE" id="PS51721">
    <property type="entry name" value="G_CP"/>
    <property type="match status" value="1"/>
</dbReference>
<dbReference type="STRING" id="5762.D2V3B4"/>
<dbReference type="KEGG" id="ngr:NAEGRDRAFT_78391"/>
<dbReference type="Gene3D" id="1.10.1580.10">
    <property type="match status" value="1"/>
</dbReference>
<dbReference type="GO" id="GO:0000062">
    <property type="term" value="F:fatty-acyl-CoA binding"/>
    <property type="evidence" value="ECO:0007669"/>
    <property type="project" value="InterPro"/>
</dbReference>
<evidence type="ECO:0000259" key="7">
    <source>
        <dbReference type="PROSITE" id="PS51228"/>
    </source>
</evidence>
<feature type="domain" description="ACB" evidence="7">
    <location>
        <begin position="1"/>
        <end position="120"/>
    </location>
</feature>
<dbReference type="PANTHER" id="PTHR11089">
    <property type="entry name" value="GTP-BINDING PROTEIN-RELATED"/>
    <property type="match status" value="1"/>
</dbReference>
<dbReference type="AlphaFoldDB" id="D2V3B4"/>
<feature type="compositionally biased region" description="Acidic residues" evidence="6">
    <location>
        <begin position="738"/>
        <end position="769"/>
    </location>
</feature>
<evidence type="ECO:0000256" key="3">
    <source>
        <dbReference type="ARBA" id="ARBA00023054"/>
    </source>
</evidence>
<dbReference type="Gene3D" id="3.40.50.300">
    <property type="entry name" value="P-loop containing nucleotide triphosphate hydrolases"/>
    <property type="match status" value="1"/>
</dbReference>
<dbReference type="Pfam" id="PF01926">
    <property type="entry name" value="MMR_HSR1"/>
    <property type="match status" value="1"/>
</dbReference>
<dbReference type="InterPro" id="IPR006073">
    <property type="entry name" value="GTP-bd"/>
</dbReference>
<dbReference type="PROSITE" id="PS51228">
    <property type="entry name" value="ACB_2"/>
    <property type="match status" value="1"/>
</dbReference>
<dbReference type="CDD" id="cd04178">
    <property type="entry name" value="Nucleostemin_like"/>
    <property type="match status" value="1"/>
</dbReference>
<dbReference type="InterPro" id="IPR050755">
    <property type="entry name" value="TRAFAC_YlqF/YawG_RiboMat"/>
</dbReference>
<gene>
    <name evidence="9" type="ORF">NAEGRDRAFT_78391</name>
</gene>
<evidence type="ECO:0000313" key="10">
    <source>
        <dbReference type="Proteomes" id="UP000006671"/>
    </source>
</evidence>
<dbReference type="PANTHER" id="PTHR11089:SF30">
    <property type="entry name" value="GUANINE NUCLEOTIDE-BINDING PROTEIN-LIKE 3 HOMOLOG"/>
    <property type="match status" value="1"/>
</dbReference>
<evidence type="ECO:0000256" key="6">
    <source>
        <dbReference type="SAM" id="MobiDB-lite"/>
    </source>
</evidence>
<dbReference type="SUPFAM" id="SSF47027">
    <property type="entry name" value="Acyl-CoA binding protein"/>
    <property type="match status" value="1"/>
</dbReference>
<dbReference type="InterPro" id="IPR030378">
    <property type="entry name" value="G_CP_dom"/>
</dbReference>
<keyword evidence="3" id="KW-0175">Coiled coil</keyword>
<dbReference type="FunFam" id="3.40.50.300:FF:000493">
    <property type="entry name" value="Guanine nucleotide-binding protein-like 3-like protein"/>
    <property type="match status" value="1"/>
</dbReference>
<dbReference type="EMBL" id="GG738850">
    <property type="protein sequence ID" value="EFC48741.1"/>
    <property type="molecule type" value="Genomic_DNA"/>
</dbReference>
<feature type="region of interest" description="Disordered" evidence="6">
    <location>
        <begin position="334"/>
        <end position="355"/>
    </location>
</feature>
<dbReference type="InterPro" id="IPR035984">
    <property type="entry name" value="Acyl-CoA-binding_sf"/>
</dbReference>
<evidence type="ECO:0000313" key="9">
    <source>
        <dbReference type="EMBL" id="EFC48741.1"/>
    </source>
</evidence>
<dbReference type="RefSeq" id="XP_002681485.1">
    <property type="nucleotide sequence ID" value="XM_002681439.1"/>
</dbReference>
<dbReference type="Proteomes" id="UP000006671">
    <property type="component" value="Unassembled WGS sequence"/>
</dbReference>
<dbReference type="InterPro" id="IPR014352">
    <property type="entry name" value="FERM/acyl-CoA-bd_prot_sf"/>
</dbReference>
<dbReference type="FunCoup" id="D2V3B4">
    <property type="interactions" value="327"/>
</dbReference>
<dbReference type="VEuPathDB" id="AmoebaDB:NAEGRDRAFT_78391"/>
<dbReference type="eggNOG" id="KOG2484">
    <property type="taxonomic scope" value="Eukaryota"/>
</dbReference>
<organism evidence="10">
    <name type="scientific">Naegleria gruberi</name>
    <name type="common">Amoeba</name>
    <dbReference type="NCBI Taxonomy" id="5762"/>
    <lineage>
        <taxon>Eukaryota</taxon>
        <taxon>Discoba</taxon>
        <taxon>Heterolobosea</taxon>
        <taxon>Tetramitia</taxon>
        <taxon>Eutetramitia</taxon>
        <taxon>Vahlkampfiidae</taxon>
        <taxon>Naegleria</taxon>
    </lineage>
</organism>
<dbReference type="InterPro" id="IPR027417">
    <property type="entry name" value="P-loop_NTPase"/>
</dbReference>
<evidence type="ECO:0000259" key="8">
    <source>
        <dbReference type="PROSITE" id="PS51721"/>
    </source>
</evidence>
<evidence type="ECO:0000256" key="1">
    <source>
        <dbReference type="ARBA" id="ARBA00004123"/>
    </source>
</evidence>
<feature type="region of interest" description="Disordered" evidence="6">
    <location>
        <begin position="737"/>
        <end position="769"/>
    </location>
</feature>
<keyword evidence="2" id="KW-0547">Nucleotide-binding</keyword>
<dbReference type="SUPFAM" id="SSF52540">
    <property type="entry name" value="P-loop containing nucleoside triphosphate hydrolases"/>
    <property type="match status" value="2"/>
</dbReference>
<evidence type="ECO:0000256" key="4">
    <source>
        <dbReference type="ARBA" id="ARBA00023134"/>
    </source>
</evidence>
<dbReference type="GO" id="GO:0005525">
    <property type="term" value="F:GTP binding"/>
    <property type="evidence" value="ECO:0007669"/>
    <property type="project" value="UniProtKB-KW"/>
</dbReference>
<sequence length="769" mass="87592">MAEEYEKESTQSEDEESTVMDGLIESNFNKLINLDLINTTTGLPKLPVDLFPDEEDQVEMSALFKQAMIGDCLDSMKPYWFKFSESVKYKMWKSLNGVKSVDAKRQYLIKLLQCIQVEEDSGLLDDNWTRWLNETITLESSSTSELSNNDIVSFSLINKLTPDENTLPPREVEVITIGDLKNKCVEMEEHLIRETRIYTQKIQEKVAEINDMEHILSEMNNPDLSIEEVEELIRNSKGTDDNVEGLLKNLKESYQILEKSINSTNMGKQSSSRVTKKKKVNLIKKKMERDRKVRKAAKKGIALPRNKLKKDLGIPNLLPDKKQILEKIYQKKQEEKQQKEKDQLSKKTNRVETQKENNRLSEMAHLQYMAQRKQMEFNAKEELMKDGQGDAFDARDIKQASLSTASKRAYYKEFNKTVEASDVIIEVLDARDPMGCRCLNIEKAILSKHMNKKIILLLNKIDMVPREVVTQWLEYLRKEFPTIAFKSNTQKQSKNLSQGSTEDMKGCLGADTLMQLLKNYARSEDIKKSISVGIIGYPNVGKSSVINSLKRQRVAVVGSRPGVTTCAKEIQLDSNIKLIDSPGIIFSSASLDSDVILRNAVRIEQLEDTVEPVRIILKRCKPERLMRRYNVQAFTTAEEFLTQVAKQSGKLLKGSKPNIKEAGKIVLRDWNTGKIPFYTLPPKRGESVVEQFNMDNAMMQIDDSNVLNKLTSVNDPNNEFIPMVASKPIEDDVFITVDSDDEDGDAEMGDGDEEEVEGGSDVEIEDEDD</sequence>
<dbReference type="PRINTS" id="PR00326">
    <property type="entry name" value="GTP1OBG"/>
</dbReference>
<dbReference type="Gene3D" id="1.20.80.10">
    <property type="match status" value="1"/>
</dbReference>
<dbReference type="InterPro" id="IPR000582">
    <property type="entry name" value="Acyl-CoA-binding_protein"/>
</dbReference>
<evidence type="ECO:0000256" key="2">
    <source>
        <dbReference type="ARBA" id="ARBA00022741"/>
    </source>
</evidence>
<dbReference type="InterPro" id="IPR023179">
    <property type="entry name" value="GTP-bd_ortho_bundle_sf"/>
</dbReference>
<dbReference type="Pfam" id="PF08701">
    <property type="entry name" value="GN3L_Grn1"/>
    <property type="match status" value="1"/>
</dbReference>
<protein>
    <submittedName>
        <fullName evidence="9">Nucleostemin family protein</fullName>
    </submittedName>
</protein>
<proteinExistence type="predicted"/>
<keyword evidence="10" id="KW-1185">Reference proteome</keyword>
<dbReference type="OrthoDB" id="10266128at2759"/>
<comment type="subcellular location">
    <subcellularLocation>
        <location evidence="1">Nucleus</location>
    </subcellularLocation>
</comment>
<keyword evidence="5" id="KW-0539">Nucleus</keyword>
<accession>D2V3B4</accession>
<dbReference type="InParanoid" id="D2V3B4"/>
<dbReference type="GeneID" id="8852460"/>
<dbReference type="Pfam" id="PF00887">
    <property type="entry name" value="ACBP"/>
    <property type="match status" value="1"/>
</dbReference>
<keyword evidence="4" id="KW-0342">GTP-binding</keyword>
<dbReference type="GO" id="GO:0005730">
    <property type="term" value="C:nucleolus"/>
    <property type="evidence" value="ECO:0007669"/>
    <property type="project" value="TreeGrafter"/>
</dbReference>
<name>D2V3B4_NAEGR</name>
<dbReference type="InterPro" id="IPR014813">
    <property type="entry name" value="Gnl3_N_dom"/>
</dbReference>
<evidence type="ECO:0000256" key="5">
    <source>
        <dbReference type="ARBA" id="ARBA00023242"/>
    </source>
</evidence>
<reference evidence="9 10" key="1">
    <citation type="journal article" date="2010" name="Cell">
        <title>The genome of Naegleria gruberi illuminates early eukaryotic versatility.</title>
        <authorList>
            <person name="Fritz-Laylin L.K."/>
            <person name="Prochnik S.E."/>
            <person name="Ginger M.L."/>
            <person name="Dacks J.B."/>
            <person name="Carpenter M.L."/>
            <person name="Field M.C."/>
            <person name="Kuo A."/>
            <person name="Paredez A."/>
            <person name="Chapman J."/>
            <person name="Pham J."/>
            <person name="Shu S."/>
            <person name="Neupane R."/>
            <person name="Cipriano M."/>
            <person name="Mancuso J."/>
            <person name="Tu H."/>
            <person name="Salamov A."/>
            <person name="Lindquist E."/>
            <person name="Shapiro H."/>
            <person name="Lucas S."/>
            <person name="Grigoriev I.V."/>
            <person name="Cande W.Z."/>
            <person name="Fulton C."/>
            <person name="Rokhsar D.S."/>
            <person name="Dawson S.C."/>
        </authorList>
    </citation>
    <scope>NUCLEOTIDE SEQUENCE [LARGE SCALE GENOMIC DNA]</scope>
    <source>
        <strain evidence="9 10">NEG-M</strain>
    </source>
</reference>
<dbReference type="FunFam" id="1.10.1580.10:FF:000002">
    <property type="entry name" value="Guanine nucleotide-binding protein-like 3 (nucleolar)-like"/>
    <property type="match status" value="1"/>
</dbReference>